<sequence>MYLKEIFALFFLSEFLAADQISHPCDDTLNTQLHEGNLGETATFPWLGVLRVHLHEGDKIKIAVTGLVYIKEKYALGNADDIGRIPQYILKQDSKAMFIASDNKPWYAKIKDYMTHPEYEYATMNTIAVLEFDMEDENHIYLPPICIPGYSFNASNQLYAAGYTDENMFLEKTLHKLQYVNKDICDEFYNRAKLSEGLKEPKHYLCGFAVNNKKDCVWENGMVLASNSSGKWHLIGLSIKGPGCAAPARFIDIIPYLQWVDTVTSLEESYDYSFRRSGNNKDFKKDIEDIPAHVLFRSNNITEAKSGPMLSNLYPFDVDAFKYLDVTRIDKDAIAVTTFNTKYETRKGDCEKYTELVYHEKTRVLAPGIRGTASYKLSLYDMMVMNYTCVKIEIRATNRSAAHLYYKTYLDMKEGTAFAANGETPSEIIKVHPIDKLQTAKPLNKTDIWKPNANFEPRFVVDENLRLNIPNVNLMVQFVFVDDAVLEFRMYGKPYPKPSNATGKPKKTPKALRFMDNRLLSERFVLDEPISVSSAFTNSCAIYCYCILLLVFNKLL</sequence>
<dbReference type="GO" id="GO:0004252">
    <property type="term" value="F:serine-type endopeptidase activity"/>
    <property type="evidence" value="ECO:0007669"/>
    <property type="project" value="InterPro"/>
</dbReference>
<dbReference type="Gene3D" id="2.40.10.10">
    <property type="entry name" value="Trypsin-like serine proteases"/>
    <property type="match status" value="1"/>
</dbReference>
<evidence type="ECO:0000256" key="1">
    <source>
        <dbReference type="ARBA" id="ARBA00023157"/>
    </source>
</evidence>
<keyword evidence="3" id="KW-0812">Transmembrane</keyword>
<feature type="signal peptide" evidence="4">
    <location>
        <begin position="1"/>
        <end position="18"/>
    </location>
</feature>
<evidence type="ECO:0000256" key="4">
    <source>
        <dbReference type="SAM" id="SignalP"/>
    </source>
</evidence>
<keyword evidence="1" id="KW-1015">Disulfide bond</keyword>
<dbReference type="GO" id="GO:0006508">
    <property type="term" value="P:proteolysis"/>
    <property type="evidence" value="ECO:0007669"/>
    <property type="project" value="InterPro"/>
</dbReference>
<evidence type="ECO:0000259" key="5">
    <source>
        <dbReference type="PROSITE" id="PS50240"/>
    </source>
</evidence>
<dbReference type="PROSITE" id="PS50240">
    <property type="entry name" value="TRYPSIN_DOM"/>
    <property type="match status" value="1"/>
</dbReference>
<keyword evidence="3" id="KW-0472">Membrane</keyword>
<name>A0A8R2RCI4_BOMMO</name>
<evidence type="ECO:0000313" key="6">
    <source>
        <dbReference type="EnsemblMetazoa" id="XP_037877169.1"/>
    </source>
</evidence>
<feature type="transmembrane region" description="Helical" evidence="3">
    <location>
        <begin position="530"/>
        <end position="552"/>
    </location>
</feature>
<evidence type="ECO:0000256" key="2">
    <source>
        <dbReference type="ARBA" id="ARBA00024195"/>
    </source>
</evidence>
<proteinExistence type="inferred from homology"/>
<dbReference type="InterPro" id="IPR051487">
    <property type="entry name" value="Ser/Thr_Proteases_Immune/Dev"/>
</dbReference>
<evidence type="ECO:0000256" key="3">
    <source>
        <dbReference type="SAM" id="Phobius"/>
    </source>
</evidence>
<comment type="similarity">
    <text evidence="2">Belongs to the peptidase S1 family. CLIP subfamily.</text>
</comment>
<dbReference type="SUPFAM" id="SSF50494">
    <property type="entry name" value="Trypsin-like serine proteases"/>
    <property type="match status" value="1"/>
</dbReference>
<dbReference type="AlphaFoldDB" id="A0A8R2RCI4"/>
<dbReference type="EnsemblMetazoa" id="XM_038021241.1">
    <property type="protein sequence ID" value="XP_037877169.1"/>
    <property type="gene ID" value="LOC101746599"/>
</dbReference>
<accession>A0A8R2RCI4</accession>
<keyword evidence="3" id="KW-1133">Transmembrane helix</keyword>
<evidence type="ECO:0000313" key="7">
    <source>
        <dbReference type="Proteomes" id="UP000005204"/>
    </source>
</evidence>
<dbReference type="InterPro" id="IPR009003">
    <property type="entry name" value="Peptidase_S1_PA"/>
</dbReference>
<keyword evidence="7" id="KW-1185">Reference proteome</keyword>
<feature type="chain" id="PRO_5035794401" description="Peptidase S1 domain-containing protein" evidence="4">
    <location>
        <begin position="19"/>
        <end position="556"/>
    </location>
</feature>
<protein>
    <recommendedName>
        <fullName evidence="5">Peptidase S1 domain-containing protein</fullName>
    </recommendedName>
</protein>
<keyword evidence="4" id="KW-0732">Signal</keyword>
<organism evidence="6 7">
    <name type="scientific">Bombyx mori</name>
    <name type="common">Silk moth</name>
    <dbReference type="NCBI Taxonomy" id="7091"/>
    <lineage>
        <taxon>Eukaryota</taxon>
        <taxon>Metazoa</taxon>
        <taxon>Ecdysozoa</taxon>
        <taxon>Arthropoda</taxon>
        <taxon>Hexapoda</taxon>
        <taxon>Insecta</taxon>
        <taxon>Pterygota</taxon>
        <taxon>Neoptera</taxon>
        <taxon>Endopterygota</taxon>
        <taxon>Lepidoptera</taxon>
        <taxon>Glossata</taxon>
        <taxon>Ditrysia</taxon>
        <taxon>Bombycoidea</taxon>
        <taxon>Bombycidae</taxon>
        <taxon>Bombycinae</taxon>
        <taxon>Bombyx</taxon>
    </lineage>
</organism>
<dbReference type="PANTHER" id="PTHR24256">
    <property type="entry name" value="TRYPTASE-RELATED"/>
    <property type="match status" value="1"/>
</dbReference>
<reference evidence="7" key="1">
    <citation type="journal article" date="2008" name="Insect Biochem. Mol. Biol.">
        <title>The genome of a lepidopteran model insect, the silkworm Bombyx mori.</title>
        <authorList>
            <consortium name="International Silkworm Genome Consortium"/>
        </authorList>
    </citation>
    <scope>NUCLEOTIDE SEQUENCE [LARGE SCALE GENOMIC DNA]</scope>
    <source>
        <strain evidence="7">p50T</strain>
    </source>
</reference>
<feature type="domain" description="Peptidase S1" evidence="5">
    <location>
        <begin position="33"/>
        <end position="265"/>
    </location>
</feature>
<dbReference type="Proteomes" id="UP000005204">
    <property type="component" value="Unassembled WGS sequence"/>
</dbReference>
<reference evidence="6" key="2">
    <citation type="submission" date="2022-06" db="UniProtKB">
        <authorList>
            <consortium name="EnsemblMetazoa"/>
        </authorList>
    </citation>
    <scope>IDENTIFICATION</scope>
    <source>
        <strain evidence="6">p50T (Dazao)</strain>
    </source>
</reference>
<dbReference type="InterPro" id="IPR001254">
    <property type="entry name" value="Trypsin_dom"/>
</dbReference>
<dbReference type="InterPro" id="IPR043504">
    <property type="entry name" value="Peptidase_S1_PA_chymotrypsin"/>
</dbReference>